<dbReference type="Proteomes" id="UP000315750">
    <property type="component" value="Chromosome"/>
</dbReference>
<reference evidence="2 3" key="1">
    <citation type="submission" date="2019-02" db="EMBL/GenBank/DDBJ databases">
        <title>Deep-cultivation of Planctomycetes and their phenomic and genomic characterization uncovers novel biology.</title>
        <authorList>
            <person name="Wiegand S."/>
            <person name="Jogler M."/>
            <person name="Boedeker C."/>
            <person name="Pinto D."/>
            <person name="Vollmers J."/>
            <person name="Rivas-Marin E."/>
            <person name="Kohn T."/>
            <person name="Peeters S.H."/>
            <person name="Heuer A."/>
            <person name="Rast P."/>
            <person name="Oberbeckmann S."/>
            <person name="Bunk B."/>
            <person name="Jeske O."/>
            <person name="Meyerdierks A."/>
            <person name="Storesund J.E."/>
            <person name="Kallscheuer N."/>
            <person name="Luecker S."/>
            <person name="Lage O.M."/>
            <person name="Pohl T."/>
            <person name="Merkel B.J."/>
            <person name="Hornburger P."/>
            <person name="Mueller R.-W."/>
            <person name="Bruemmer F."/>
            <person name="Labrenz M."/>
            <person name="Spormann A.M."/>
            <person name="Op den Camp H."/>
            <person name="Overmann J."/>
            <person name="Amann R."/>
            <person name="Jetten M.S.M."/>
            <person name="Mascher T."/>
            <person name="Medema M.H."/>
            <person name="Devos D.P."/>
            <person name="Kaster A.-K."/>
            <person name="Ovreas L."/>
            <person name="Rohde M."/>
            <person name="Galperin M.Y."/>
            <person name="Jogler C."/>
        </authorList>
    </citation>
    <scope>NUCLEOTIDE SEQUENCE [LARGE SCALE GENOMIC DNA]</scope>
    <source>
        <strain evidence="2 3">Pan181</strain>
    </source>
</reference>
<dbReference type="Gene3D" id="3.40.50.720">
    <property type="entry name" value="NAD(P)-binding Rossmann-like Domain"/>
    <property type="match status" value="1"/>
</dbReference>
<dbReference type="KEGG" id="amuc:Pan181_43300"/>
<dbReference type="NCBIfam" id="TIGR02823">
    <property type="entry name" value="oxido_YhdH"/>
    <property type="match status" value="1"/>
</dbReference>
<dbReference type="GO" id="GO:0043957">
    <property type="term" value="F:acryloyl-CoA reductase (NADPH) activity"/>
    <property type="evidence" value="ECO:0007669"/>
    <property type="project" value="UniProtKB-EC"/>
</dbReference>
<dbReference type="SUPFAM" id="SSF51735">
    <property type="entry name" value="NAD(P)-binding Rossmann-fold domains"/>
    <property type="match status" value="1"/>
</dbReference>
<dbReference type="AlphaFoldDB" id="A0A518ATP3"/>
<dbReference type="EMBL" id="CP036278">
    <property type="protein sequence ID" value="QDU58104.1"/>
    <property type="molecule type" value="Genomic_DNA"/>
</dbReference>
<feature type="domain" description="Enoyl reductase (ER)" evidence="1">
    <location>
        <begin position="22"/>
        <end position="330"/>
    </location>
</feature>
<dbReference type="Pfam" id="PF08240">
    <property type="entry name" value="ADH_N"/>
    <property type="match status" value="1"/>
</dbReference>
<proteinExistence type="predicted"/>
<dbReference type="InterPro" id="IPR011032">
    <property type="entry name" value="GroES-like_sf"/>
</dbReference>
<dbReference type="InterPro" id="IPR020843">
    <property type="entry name" value="ER"/>
</dbReference>
<dbReference type="InterPro" id="IPR013149">
    <property type="entry name" value="ADH-like_C"/>
</dbReference>
<dbReference type="RefSeq" id="WP_145249665.1">
    <property type="nucleotide sequence ID" value="NZ_CP036278.1"/>
</dbReference>
<dbReference type="CDD" id="cd05280">
    <property type="entry name" value="MDR_yhdh_yhfp"/>
    <property type="match status" value="1"/>
</dbReference>
<dbReference type="Gene3D" id="3.90.180.10">
    <property type="entry name" value="Medium-chain alcohol dehydrogenases, catalytic domain"/>
    <property type="match status" value="1"/>
</dbReference>
<evidence type="ECO:0000313" key="3">
    <source>
        <dbReference type="Proteomes" id="UP000315750"/>
    </source>
</evidence>
<dbReference type="InterPro" id="IPR014188">
    <property type="entry name" value="Acrylyl-CoA_reductase_AcuI"/>
</dbReference>
<evidence type="ECO:0000313" key="2">
    <source>
        <dbReference type="EMBL" id="QDU58104.1"/>
    </source>
</evidence>
<dbReference type="InterPro" id="IPR036291">
    <property type="entry name" value="NAD(P)-bd_dom_sf"/>
</dbReference>
<dbReference type="PANTHER" id="PTHR43677">
    <property type="entry name" value="SHORT-CHAIN DEHYDROGENASE/REDUCTASE"/>
    <property type="match status" value="1"/>
</dbReference>
<dbReference type="Pfam" id="PF00107">
    <property type="entry name" value="ADH_zinc_N"/>
    <property type="match status" value="1"/>
</dbReference>
<keyword evidence="3" id="KW-1185">Reference proteome</keyword>
<name>A0A518ATP3_9BACT</name>
<dbReference type="InterPro" id="IPR051397">
    <property type="entry name" value="Zn-ADH-like_protein"/>
</dbReference>
<sequence>MTAINEPFKAIMVERVNDDVTQQIKTLTLDDLPTGEVVIEVQYSSMNYKDALAYNGHPGVARTLPHVPGIDCAGKVVESSDDRYAVGDIVLVTGYSLGAEAWGGWSQLVRVPADWVVPMPESLDPRRAMAIGTAGFTAAQSVAQIVYRDITPDDGPVVVTGATGGVGIWSVAILAKLGYQVTAVTGKSEQAALLKELGAAEIVGRDAVNDTSDRPLLKSQWAAAVDTVGGTPLTTILRSTKHRGCVTACGLVAGADLPLTVHPFILRGVTLAGIDSAKCPRPMRMEMWDKLSGDWQLDLPETLLTEIGLSEVDDRVQQIMSGKVLGRTLVVPGRS</sequence>
<organism evidence="2 3">
    <name type="scientific">Aeoliella mucimassa</name>
    <dbReference type="NCBI Taxonomy" id="2527972"/>
    <lineage>
        <taxon>Bacteria</taxon>
        <taxon>Pseudomonadati</taxon>
        <taxon>Planctomycetota</taxon>
        <taxon>Planctomycetia</taxon>
        <taxon>Pirellulales</taxon>
        <taxon>Lacipirellulaceae</taxon>
        <taxon>Aeoliella</taxon>
    </lineage>
</organism>
<dbReference type="InterPro" id="IPR013154">
    <property type="entry name" value="ADH-like_N"/>
</dbReference>
<dbReference type="SMART" id="SM00829">
    <property type="entry name" value="PKS_ER"/>
    <property type="match status" value="1"/>
</dbReference>
<keyword evidence="2" id="KW-0560">Oxidoreductase</keyword>
<gene>
    <name evidence="2" type="primary">acuI</name>
    <name evidence="2" type="ORF">Pan181_43300</name>
</gene>
<evidence type="ECO:0000259" key="1">
    <source>
        <dbReference type="SMART" id="SM00829"/>
    </source>
</evidence>
<dbReference type="SUPFAM" id="SSF50129">
    <property type="entry name" value="GroES-like"/>
    <property type="match status" value="1"/>
</dbReference>
<protein>
    <submittedName>
        <fullName evidence="2">Acrylyl-CoA reductase AcuI</fullName>
        <ecNumber evidence="2">1.3.1.84</ecNumber>
    </submittedName>
</protein>
<accession>A0A518ATP3</accession>
<dbReference type="OrthoDB" id="9782155at2"/>
<dbReference type="EC" id="1.3.1.84" evidence="2"/>
<dbReference type="PANTHER" id="PTHR43677:SF1">
    <property type="entry name" value="ACRYLYL-COA REDUCTASE ACUI-RELATED"/>
    <property type="match status" value="1"/>
</dbReference>